<gene>
    <name evidence="2" type="ORF">GTP46_02780</name>
</gene>
<proteinExistence type="predicted"/>
<feature type="signal peptide" evidence="1">
    <location>
        <begin position="1"/>
        <end position="20"/>
    </location>
</feature>
<evidence type="ECO:0000313" key="3">
    <source>
        <dbReference type="Proteomes" id="UP000479335"/>
    </source>
</evidence>
<comment type="caution">
    <text evidence="2">The sequence shown here is derived from an EMBL/GenBank/DDBJ whole genome shotgun (WGS) entry which is preliminary data.</text>
</comment>
<name>A0A6L8KB36_9BURK</name>
<organism evidence="2 3">
    <name type="scientific">Duganella flavida</name>
    <dbReference type="NCBI Taxonomy" id="2692175"/>
    <lineage>
        <taxon>Bacteria</taxon>
        <taxon>Pseudomonadati</taxon>
        <taxon>Pseudomonadota</taxon>
        <taxon>Betaproteobacteria</taxon>
        <taxon>Burkholderiales</taxon>
        <taxon>Oxalobacteraceae</taxon>
        <taxon>Telluria group</taxon>
        <taxon>Duganella</taxon>
    </lineage>
</organism>
<evidence type="ECO:0000256" key="1">
    <source>
        <dbReference type="SAM" id="SignalP"/>
    </source>
</evidence>
<protein>
    <submittedName>
        <fullName evidence="2">Uncharacterized protein</fullName>
    </submittedName>
</protein>
<dbReference type="RefSeq" id="WP_161005103.1">
    <property type="nucleotide sequence ID" value="NZ_WWCN01000002.1"/>
</dbReference>
<reference evidence="2 3" key="1">
    <citation type="submission" date="2019-12" db="EMBL/GenBank/DDBJ databases">
        <title>Novel species isolated from a subtropical stream in China.</title>
        <authorList>
            <person name="Lu H."/>
        </authorList>
    </citation>
    <scope>NUCLEOTIDE SEQUENCE [LARGE SCALE GENOMIC DNA]</scope>
    <source>
        <strain evidence="2 3">FT135W</strain>
    </source>
</reference>
<sequence>MMKSAYLALLFSVMCAAAQAQDGGNSSSINASGDQHVATIRGNAGIAQLDDDKIELLQRVVYVNGVSYGAVPANCEIKFIVANGKKTLYVNGKPRTLPAKP</sequence>
<dbReference type="EMBL" id="WWCN01000002">
    <property type="protein sequence ID" value="MYM21571.1"/>
    <property type="molecule type" value="Genomic_DNA"/>
</dbReference>
<dbReference type="AlphaFoldDB" id="A0A6L8KB36"/>
<dbReference type="Proteomes" id="UP000479335">
    <property type="component" value="Unassembled WGS sequence"/>
</dbReference>
<accession>A0A6L8KB36</accession>
<feature type="chain" id="PRO_5026653509" evidence="1">
    <location>
        <begin position="21"/>
        <end position="101"/>
    </location>
</feature>
<keyword evidence="3" id="KW-1185">Reference proteome</keyword>
<keyword evidence="1" id="KW-0732">Signal</keyword>
<evidence type="ECO:0000313" key="2">
    <source>
        <dbReference type="EMBL" id="MYM21571.1"/>
    </source>
</evidence>